<dbReference type="GO" id="GO:0006508">
    <property type="term" value="P:proteolysis"/>
    <property type="evidence" value="ECO:0007669"/>
    <property type="project" value="InterPro"/>
</dbReference>
<reference evidence="5 6" key="1">
    <citation type="journal article" date="2016" name="Nat. Commun.">
        <title>Thousands of microbial genomes shed light on interconnected biogeochemical processes in an aquifer system.</title>
        <authorList>
            <person name="Anantharaman K."/>
            <person name="Brown C.T."/>
            <person name="Hug L.A."/>
            <person name="Sharon I."/>
            <person name="Castelle C.J."/>
            <person name="Probst A.J."/>
            <person name="Thomas B.C."/>
            <person name="Singh A."/>
            <person name="Wilkins M.J."/>
            <person name="Karaoz U."/>
            <person name="Brodie E.L."/>
            <person name="Williams K.H."/>
            <person name="Hubbard S.S."/>
            <person name="Banfield J.F."/>
        </authorList>
    </citation>
    <scope>NUCLEOTIDE SEQUENCE [LARGE SCALE GENOMIC DNA]</scope>
</reference>
<dbReference type="Pfam" id="PF00675">
    <property type="entry name" value="Peptidase_M16"/>
    <property type="match status" value="1"/>
</dbReference>
<dbReference type="PROSITE" id="PS00143">
    <property type="entry name" value="INSULINASE"/>
    <property type="match status" value="1"/>
</dbReference>
<dbReference type="InterPro" id="IPR050361">
    <property type="entry name" value="MPP/UQCRC_Complex"/>
</dbReference>
<evidence type="ECO:0000259" key="4">
    <source>
        <dbReference type="Pfam" id="PF05193"/>
    </source>
</evidence>
<evidence type="ECO:0008006" key="7">
    <source>
        <dbReference type="Google" id="ProtNLM"/>
    </source>
</evidence>
<sequence>MKYQKYTLENGLRVVEIPMPAVESATVLILVGVGSRYEEKKINGLSHFLEHMAFKGTQKRPTALDIASTIDGIGGEFNAFTSKDHTGFYIKAAAKHVPLLFDVLSDMLLHSKFATEEIEREKGVIIEEINMYEDTPMRKVGDLYENLLYGDTKLGRDISGRPEVIRRIKREDFVSYIDRFYSPLNTIITVAGGVGKSIKYKVSSIKGLTEKFLGKWGEKQVEQPDRVADKQEKPALLVKFKDTQQAHLCIGVRSLKLNDPDRYKLGVLTNILGGSMSSRLFIEVRERRGLAYYIRANNEMYSDVGNFVTQAGVDIKRIDDAIRVILEQFDRIKEEKVAEEELIKAKENIKGKLILELEDSRNTAGLFATGELLEDRIRTPEEIIKLVEEVAAEDVKNMAKEIFIEKNLNLAVIGPYKEEAKFQKLLKF</sequence>
<feature type="domain" description="Peptidase M16 N-terminal" evidence="3">
    <location>
        <begin position="18"/>
        <end position="158"/>
    </location>
</feature>
<organism evidence="5 6">
    <name type="scientific">Candidatus Gottesmanbacteria bacterium RBG_16_38_7b</name>
    <dbReference type="NCBI Taxonomy" id="1798372"/>
    <lineage>
        <taxon>Bacteria</taxon>
        <taxon>Candidatus Gottesmaniibacteriota</taxon>
    </lineage>
</organism>
<evidence type="ECO:0000313" key="5">
    <source>
        <dbReference type="EMBL" id="OGF99510.1"/>
    </source>
</evidence>
<evidence type="ECO:0000313" key="6">
    <source>
        <dbReference type="Proteomes" id="UP000177396"/>
    </source>
</evidence>
<dbReference type="PANTHER" id="PTHR11851:SF49">
    <property type="entry name" value="MITOCHONDRIAL-PROCESSING PEPTIDASE SUBUNIT ALPHA"/>
    <property type="match status" value="1"/>
</dbReference>
<dbReference type="GO" id="GO:0004222">
    <property type="term" value="F:metalloendopeptidase activity"/>
    <property type="evidence" value="ECO:0007669"/>
    <property type="project" value="InterPro"/>
</dbReference>
<dbReference type="InterPro" id="IPR007863">
    <property type="entry name" value="Peptidase_M16_C"/>
</dbReference>
<dbReference type="PANTHER" id="PTHR11851">
    <property type="entry name" value="METALLOPROTEASE"/>
    <property type="match status" value="1"/>
</dbReference>
<dbReference type="InterPro" id="IPR001431">
    <property type="entry name" value="Pept_M16_Zn_BS"/>
</dbReference>
<dbReference type="Pfam" id="PF05193">
    <property type="entry name" value="Peptidase_M16_C"/>
    <property type="match status" value="1"/>
</dbReference>
<proteinExistence type="inferred from homology"/>
<dbReference type="InterPro" id="IPR011765">
    <property type="entry name" value="Pept_M16_N"/>
</dbReference>
<dbReference type="AlphaFoldDB" id="A0A1F5YH59"/>
<accession>A0A1F5YH59</accession>
<evidence type="ECO:0000256" key="1">
    <source>
        <dbReference type="ARBA" id="ARBA00007261"/>
    </source>
</evidence>
<dbReference type="SUPFAM" id="SSF63411">
    <property type="entry name" value="LuxS/MPP-like metallohydrolase"/>
    <property type="match status" value="2"/>
</dbReference>
<evidence type="ECO:0000256" key="2">
    <source>
        <dbReference type="RuleBase" id="RU004447"/>
    </source>
</evidence>
<dbReference type="Gene3D" id="3.30.830.10">
    <property type="entry name" value="Metalloenzyme, LuxS/M16 peptidase-like"/>
    <property type="match status" value="2"/>
</dbReference>
<gene>
    <name evidence="5" type="ORF">A2153_01140</name>
</gene>
<dbReference type="GO" id="GO:0046872">
    <property type="term" value="F:metal ion binding"/>
    <property type="evidence" value="ECO:0007669"/>
    <property type="project" value="InterPro"/>
</dbReference>
<dbReference type="Proteomes" id="UP000177396">
    <property type="component" value="Unassembled WGS sequence"/>
</dbReference>
<evidence type="ECO:0000259" key="3">
    <source>
        <dbReference type="Pfam" id="PF00675"/>
    </source>
</evidence>
<dbReference type="EMBL" id="MFJB01000059">
    <property type="protein sequence ID" value="OGF99510.1"/>
    <property type="molecule type" value="Genomic_DNA"/>
</dbReference>
<name>A0A1F5YH59_9BACT</name>
<comment type="caution">
    <text evidence="5">The sequence shown here is derived from an EMBL/GenBank/DDBJ whole genome shotgun (WGS) entry which is preliminary data.</text>
</comment>
<dbReference type="InterPro" id="IPR011249">
    <property type="entry name" value="Metalloenz_LuxS/M16"/>
</dbReference>
<comment type="similarity">
    <text evidence="1 2">Belongs to the peptidase M16 family.</text>
</comment>
<protein>
    <recommendedName>
        <fullName evidence="7">Peptidase M16</fullName>
    </recommendedName>
</protein>
<feature type="domain" description="Peptidase M16 C-terminal" evidence="4">
    <location>
        <begin position="168"/>
        <end position="348"/>
    </location>
</feature>